<accession>A0A934J9E0</accession>
<dbReference type="EMBL" id="JAELUP010000089">
    <property type="protein sequence ID" value="MBJ6362765.1"/>
    <property type="molecule type" value="Genomic_DNA"/>
</dbReference>
<dbReference type="PANTHER" id="PTHR36444:SF2">
    <property type="entry name" value="TRANSCRIPTIONAL REGULATOR PROTEIN YOBU-RELATED"/>
    <property type="match status" value="1"/>
</dbReference>
<dbReference type="InterPro" id="IPR053182">
    <property type="entry name" value="YobU-like_regulator"/>
</dbReference>
<reference evidence="2" key="1">
    <citation type="submission" date="2020-12" db="EMBL/GenBank/DDBJ databases">
        <authorList>
            <person name="Huq M.A."/>
        </authorList>
    </citation>
    <scope>NUCLEOTIDE SEQUENCE</scope>
    <source>
        <strain evidence="2">MAHUQ-46</strain>
    </source>
</reference>
<organism evidence="2 3">
    <name type="scientific">Paenibacillus roseus</name>
    <dbReference type="NCBI Taxonomy" id="2798579"/>
    <lineage>
        <taxon>Bacteria</taxon>
        <taxon>Bacillati</taxon>
        <taxon>Bacillota</taxon>
        <taxon>Bacilli</taxon>
        <taxon>Bacillales</taxon>
        <taxon>Paenibacillaceae</taxon>
        <taxon>Paenibacillus</taxon>
    </lineage>
</organism>
<evidence type="ECO:0000313" key="3">
    <source>
        <dbReference type="Proteomes" id="UP000640274"/>
    </source>
</evidence>
<dbReference type="Gene3D" id="3.20.80.10">
    <property type="entry name" value="Regulatory factor, effector binding domain"/>
    <property type="match status" value="1"/>
</dbReference>
<dbReference type="InterPro" id="IPR029441">
    <property type="entry name" value="Cass2"/>
</dbReference>
<keyword evidence="3" id="KW-1185">Reference proteome</keyword>
<sequence>MTIEQNRVIERTETKLVGYSVSISLNEALEKKVIEDLRGKLAHNRQEISNQLEQHGMYLVQVYSDCEWTPDVPFESIVAIEVSTFSSVPEGMIEHTLPSGHYAKFTHYGSESAIGNTYDFIRETNIASNRAFDFEYWTNVNSLGEKESVIDIYLPLDT</sequence>
<proteinExistence type="predicted"/>
<dbReference type="AlphaFoldDB" id="A0A934J9E0"/>
<dbReference type="RefSeq" id="WP_199020300.1">
    <property type="nucleotide sequence ID" value="NZ_JAELUP010000089.1"/>
</dbReference>
<protein>
    <submittedName>
        <fullName evidence="2">GyrI-like domain-containing protein</fullName>
    </submittedName>
</protein>
<dbReference type="SMART" id="SM00871">
    <property type="entry name" value="AraC_E_bind"/>
    <property type="match status" value="1"/>
</dbReference>
<dbReference type="Pfam" id="PF14526">
    <property type="entry name" value="Cass2"/>
    <property type="match status" value="1"/>
</dbReference>
<dbReference type="SUPFAM" id="SSF55136">
    <property type="entry name" value="Probable bacterial effector-binding domain"/>
    <property type="match status" value="1"/>
</dbReference>
<gene>
    <name evidence="2" type="ORF">JFN88_16215</name>
</gene>
<evidence type="ECO:0000313" key="2">
    <source>
        <dbReference type="EMBL" id="MBJ6362765.1"/>
    </source>
</evidence>
<name>A0A934J9E0_9BACL</name>
<comment type="caution">
    <text evidence="2">The sequence shown here is derived from an EMBL/GenBank/DDBJ whole genome shotgun (WGS) entry which is preliminary data.</text>
</comment>
<dbReference type="PANTHER" id="PTHR36444">
    <property type="entry name" value="TRANSCRIPTIONAL REGULATOR PROTEIN YOBU-RELATED"/>
    <property type="match status" value="1"/>
</dbReference>
<feature type="domain" description="AraC effector-binding" evidence="1">
    <location>
        <begin position="4"/>
        <end position="157"/>
    </location>
</feature>
<dbReference type="Proteomes" id="UP000640274">
    <property type="component" value="Unassembled WGS sequence"/>
</dbReference>
<evidence type="ECO:0000259" key="1">
    <source>
        <dbReference type="SMART" id="SM00871"/>
    </source>
</evidence>
<dbReference type="InterPro" id="IPR011256">
    <property type="entry name" value="Reg_factor_effector_dom_sf"/>
</dbReference>
<dbReference type="InterPro" id="IPR010499">
    <property type="entry name" value="AraC_E-bd"/>
</dbReference>